<dbReference type="InterPro" id="IPR024937">
    <property type="entry name" value="Domain_X"/>
</dbReference>
<dbReference type="Pfam" id="PF00078">
    <property type="entry name" value="RVT_1"/>
    <property type="match status" value="1"/>
</dbReference>
<name>A0A1I5Z0Z9_9BACI</name>
<keyword evidence="2" id="KW-0695">RNA-directed DNA polymerase</keyword>
<organism evidence="2 3">
    <name type="scientific">Priestia endophytica DSM 13796</name>
    <dbReference type="NCBI Taxonomy" id="1121089"/>
    <lineage>
        <taxon>Bacteria</taxon>
        <taxon>Bacillati</taxon>
        <taxon>Bacillota</taxon>
        <taxon>Bacilli</taxon>
        <taxon>Bacillales</taxon>
        <taxon>Bacillaceae</taxon>
        <taxon>Priestia</taxon>
    </lineage>
</organism>
<keyword evidence="3" id="KW-1185">Reference proteome</keyword>
<dbReference type="SUPFAM" id="SSF56672">
    <property type="entry name" value="DNA/RNA polymerases"/>
    <property type="match status" value="1"/>
</dbReference>
<evidence type="ECO:0000313" key="3">
    <source>
        <dbReference type="Proteomes" id="UP000182762"/>
    </source>
</evidence>
<comment type="caution">
    <text evidence="2">The sequence shown here is derived from an EMBL/GenBank/DDBJ whole genome shotgun (WGS) entry which is preliminary data.</text>
</comment>
<dbReference type="PANTHER" id="PTHR34047">
    <property type="entry name" value="NUCLEAR INTRON MATURASE 1, MITOCHONDRIAL-RELATED"/>
    <property type="match status" value="1"/>
</dbReference>
<dbReference type="InterPro" id="IPR000477">
    <property type="entry name" value="RT_dom"/>
</dbReference>
<evidence type="ECO:0000259" key="1">
    <source>
        <dbReference type="PROSITE" id="PS50878"/>
    </source>
</evidence>
<dbReference type="EMBL" id="FOXX01000003">
    <property type="protein sequence ID" value="SFQ50146.1"/>
    <property type="molecule type" value="Genomic_DNA"/>
</dbReference>
<sequence>MRNPRVVLDNLTSKSNDENYKYQRVYRNLYNPEFYLMAYDEIYPNPGNMTKGSDNTTIDGMSMKRIHNIIDLLKDEKYQPTPVRRTYIRKKRDNGKRPLGIPSFDDKLLQTVVKSILESIYESSFSNSSHGYRPNKSCHTAIKQIADTFNGVKWFIEGDIKGFFNNIDHSILINLLRKRIKDEKFLRLIWKFLKAGYVEDWKYHNSYSGVPQGGIISPILSNIYLNELDQFIEGFRDKFNKGKRKVENPDYKKLHAKSMILKKKLKDKVAKGTLKEGEREEIIGYIKETNNRKIKLPSKDPMDQNYRRLKYVRYADDWLIGLIGSKEDAVMIKKELTEFIGHKLKLELSQEKTLITNSSKFARFLGYDIAISRNQQPKPLTRPAGQQKKVLSRSNSGRVSIYMPREAWVSKLIEYKAIKMDGRNWKPMHRRILANNDDLEILTRYNAEIRGIYNYYRLAHNVSGLNKFKYFMEYSLYKTFANKYKKSIGKIKNKYCINGVFAVRYKTKKANKIRYFYNDGFKRNTSIKADHTNTDLPISKFDHGRTSLISRLKAEPCEWCHAENVDLEIHHVRKLKDLKGKKRWEQAMIARIRKTIALCALGQGNDCHRKLHAGLLD</sequence>
<dbReference type="PANTHER" id="PTHR34047:SF8">
    <property type="entry name" value="PROTEIN YKFC"/>
    <property type="match status" value="1"/>
</dbReference>
<evidence type="ECO:0000313" key="2">
    <source>
        <dbReference type="EMBL" id="SFQ50146.1"/>
    </source>
</evidence>
<dbReference type="InterPro" id="IPR051083">
    <property type="entry name" value="GrpII_Intron_Splice-Mob/Def"/>
</dbReference>
<accession>A0A1I5Z0Z9</accession>
<dbReference type="GO" id="GO:0003964">
    <property type="term" value="F:RNA-directed DNA polymerase activity"/>
    <property type="evidence" value="ECO:0007669"/>
    <property type="project" value="UniProtKB-KW"/>
</dbReference>
<dbReference type="PROSITE" id="PS50878">
    <property type="entry name" value="RT_POL"/>
    <property type="match status" value="1"/>
</dbReference>
<dbReference type="Pfam" id="PF01348">
    <property type="entry name" value="Intron_maturas2"/>
    <property type="match status" value="1"/>
</dbReference>
<proteinExistence type="predicted"/>
<feature type="domain" description="Reverse transcriptase" evidence="1">
    <location>
        <begin position="69"/>
        <end position="369"/>
    </location>
</feature>
<dbReference type="Proteomes" id="UP000182762">
    <property type="component" value="Unassembled WGS sequence"/>
</dbReference>
<dbReference type="InterPro" id="IPR043502">
    <property type="entry name" value="DNA/RNA_pol_sf"/>
</dbReference>
<protein>
    <submittedName>
        <fullName evidence="2">Group II intron reverse transcriptase/maturase</fullName>
    </submittedName>
</protein>
<dbReference type="CDD" id="cd01651">
    <property type="entry name" value="RT_G2_intron"/>
    <property type="match status" value="1"/>
</dbReference>
<reference evidence="2 3" key="1">
    <citation type="submission" date="2016-10" db="EMBL/GenBank/DDBJ databases">
        <authorList>
            <person name="Varghese N."/>
            <person name="Submissions S."/>
        </authorList>
    </citation>
    <scope>NUCLEOTIDE SEQUENCE [LARGE SCALE GENOMIC DNA]</scope>
    <source>
        <strain evidence="2 3">DSM 13796</strain>
    </source>
</reference>
<dbReference type="GeneID" id="93710414"/>
<keyword evidence="2" id="KW-0808">Transferase</keyword>
<keyword evidence="2" id="KW-0548">Nucleotidyltransferase</keyword>
<dbReference type="InterPro" id="IPR049030">
    <property type="entry name" value="AI2M-like_HNH"/>
</dbReference>
<gene>
    <name evidence="2" type="ORF">SAMN02745910_01722</name>
</gene>
<dbReference type="Pfam" id="PF21368">
    <property type="entry name" value="AI2M-like_HNH"/>
    <property type="match status" value="1"/>
</dbReference>
<dbReference type="RefSeq" id="WP_061805075.1">
    <property type="nucleotide sequence ID" value="NZ_FOXX01000003.1"/>
</dbReference>